<comment type="caution">
    <text evidence="1">The sequence shown here is derived from an EMBL/GenBank/DDBJ whole genome shotgun (WGS) entry which is preliminary data.</text>
</comment>
<dbReference type="EMBL" id="JBFOLJ010000010">
    <property type="protein sequence ID" value="KAL2501880.1"/>
    <property type="molecule type" value="Genomic_DNA"/>
</dbReference>
<protein>
    <submittedName>
        <fullName evidence="1">Uncharacterized protein</fullName>
    </submittedName>
</protein>
<sequence>MEMRSWAFGEPFELLEIDRIPRANRIITRKENIKSIDKSIIDDDALRGGPLPLLINFIRRFTQSLTKRKSPENVAKTARHLRKNVICLDTPTPTKDSKND</sequence>
<evidence type="ECO:0000313" key="2">
    <source>
        <dbReference type="Proteomes" id="UP001604277"/>
    </source>
</evidence>
<gene>
    <name evidence="1" type="ORF">Fot_35728</name>
</gene>
<organism evidence="1 2">
    <name type="scientific">Forsythia ovata</name>
    <dbReference type="NCBI Taxonomy" id="205694"/>
    <lineage>
        <taxon>Eukaryota</taxon>
        <taxon>Viridiplantae</taxon>
        <taxon>Streptophyta</taxon>
        <taxon>Embryophyta</taxon>
        <taxon>Tracheophyta</taxon>
        <taxon>Spermatophyta</taxon>
        <taxon>Magnoliopsida</taxon>
        <taxon>eudicotyledons</taxon>
        <taxon>Gunneridae</taxon>
        <taxon>Pentapetalae</taxon>
        <taxon>asterids</taxon>
        <taxon>lamiids</taxon>
        <taxon>Lamiales</taxon>
        <taxon>Oleaceae</taxon>
        <taxon>Forsythieae</taxon>
        <taxon>Forsythia</taxon>
    </lineage>
</organism>
<dbReference type="Proteomes" id="UP001604277">
    <property type="component" value="Unassembled WGS sequence"/>
</dbReference>
<reference evidence="2" key="1">
    <citation type="submission" date="2024-07" db="EMBL/GenBank/DDBJ databases">
        <title>Two chromosome-level genome assemblies of Korean endemic species Abeliophyllum distichum and Forsythia ovata (Oleaceae).</title>
        <authorList>
            <person name="Jang H."/>
        </authorList>
    </citation>
    <scope>NUCLEOTIDE SEQUENCE [LARGE SCALE GENOMIC DNA]</scope>
</reference>
<accession>A0ABD1SMD5</accession>
<proteinExistence type="predicted"/>
<name>A0ABD1SMD5_9LAMI</name>
<evidence type="ECO:0000313" key="1">
    <source>
        <dbReference type="EMBL" id="KAL2501880.1"/>
    </source>
</evidence>
<keyword evidence="2" id="KW-1185">Reference proteome</keyword>
<dbReference type="AlphaFoldDB" id="A0ABD1SMD5"/>